<dbReference type="EMBL" id="CP021965">
    <property type="protein sequence ID" value="AWV36054.1"/>
    <property type="molecule type" value="Genomic_DNA"/>
</dbReference>
<evidence type="ECO:0000313" key="1">
    <source>
        <dbReference type="EMBL" id="AWV36054.1"/>
    </source>
</evidence>
<organism evidence="1 2">
    <name type="scientific">Paenibacillus odorifer</name>
    <dbReference type="NCBI Taxonomy" id="189426"/>
    <lineage>
        <taxon>Bacteria</taxon>
        <taxon>Bacillati</taxon>
        <taxon>Bacillota</taxon>
        <taxon>Bacilli</taxon>
        <taxon>Bacillales</taxon>
        <taxon>Paenibacillaceae</taxon>
        <taxon>Paenibacillus</taxon>
    </lineage>
</organism>
<protein>
    <recommendedName>
        <fullName evidence="3">DUF559 domain-containing protein</fullName>
    </recommendedName>
</protein>
<dbReference type="RefSeq" id="WP_111505755.1">
    <property type="nucleotide sequence ID" value="NZ_CP021965.1"/>
</dbReference>
<proteinExistence type="predicted"/>
<dbReference type="Proteomes" id="UP000249163">
    <property type="component" value="Chromosome"/>
</dbReference>
<evidence type="ECO:0000313" key="2">
    <source>
        <dbReference type="Proteomes" id="UP000249163"/>
    </source>
</evidence>
<reference evidence="1 2" key="1">
    <citation type="submission" date="2017-06" db="EMBL/GenBank/DDBJ databases">
        <title>Complete genome sequence of Paenibacillus odorifer CBA7130.</title>
        <authorList>
            <person name="Nam Y.-D."/>
            <person name="Kang J."/>
            <person name="Chung W.-H."/>
        </authorList>
    </citation>
    <scope>NUCLEOTIDE SEQUENCE [LARGE SCALE GENOMIC DNA]</scope>
    <source>
        <strain evidence="1 2">CBA7130</strain>
    </source>
</reference>
<dbReference type="InterPro" id="IPR036390">
    <property type="entry name" value="WH_DNA-bd_sf"/>
</dbReference>
<dbReference type="SUPFAM" id="SSF46785">
    <property type="entry name" value="Winged helix' DNA-binding domain"/>
    <property type="match status" value="1"/>
</dbReference>
<gene>
    <name evidence="1" type="ORF">CD191_27560</name>
</gene>
<dbReference type="AlphaFoldDB" id="A0AAD0KMW1"/>
<sequence>MINSDFENEHRLLLERHLSLRTGERRGRLLRGHQYAEKLLLKNVWWPLFGNLKHLHPEYEVYDWNRKSQFLDVAFLPPFGRFGLECDGFQSHVKDMDRERFSYSLNRETFLTGMGWKIIHFSFDDVQNRPEICRMLLQTVIGPSLIQKSPANYTSPLEREIIRLAWNLGKGIRPKDVMNHYDVNFRTARKWLQSLVDKGYLRPIIKNTYICYYEPIEGLSEGLF</sequence>
<name>A0AAD0KMW1_9BACL</name>
<evidence type="ECO:0008006" key="3">
    <source>
        <dbReference type="Google" id="ProtNLM"/>
    </source>
</evidence>
<accession>A0AAD0KMW1</accession>